<proteinExistence type="predicted"/>
<dbReference type="Proteomes" id="UP001499987">
    <property type="component" value="Unassembled WGS sequence"/>
</dbReference>
<dbReference type="RefSeq" id="WP_344627282.1">
    <property type="nucleotide sequence ID" value="NZ_BAAALD010000096.1"/>
</dbReference>
<evidence type="ECO:0000313" key="3">
    <source>
        <dbReference type="EMBL" id="GAA1115480.1"/>
    </source>
</evidence>
<feature type="signal peptide" evidence="2">
    <location>
        <begin position="1"/>
        <end position="29"/>
    </location>
</feature>
<sequence length="439" mass="46022">MRTLLHRPAVALTALLTGVLLLLAPAASAAGVPDAAATLKQGKVYVDPSMTGRFSEAQAADLTKKIADTDKPIFVAVVPANDQYPAATVARDLRTEVGVVGVYAIWRGEQFKAFSDRQALPPASADRIAGAAFRAHPNDINGALNDFVDQAAPQTRGHGVASGGVSTAAIVVPLVLLALAGGGVLLLFRRARRRKEEQRRAQLAQLRTVVDEDITAFGEELDRLDFDPRAADADDEQRTDYTRALDAYEQAKQRMDAATGPEDVRPVTEALEDGRFSLAVLAARREKRPLPERRPPCFFDPRHGPSAEDADWAPAGGAPRSVPVCAQDAARLRSGLDPDVRTVPTEHGREPYWNAGPAYSPWAGGYFGSGMLPGLVAGTVLGSVLASPGSAWAADGYQGGPEGGEYSGADFDQNDFGGFDGGGGGDFGGGGGGDFGGGF</sequence>
<keyword evidence="1" id="KW-0472">Membrane</keyword>
<evidence type="ECO:0000256" key="2">
    <source>
        <dbReference type="SAM" id="SignalP"/>
    </source>
</evidence>
<gene>
    <name evidence="3" type="ORF">GCM10009663_64930</name>
</gene>
<organism evidence="3 4">
    <name type="scientific">Kitasatospora arboriphila</name>
    <dbReference type="NCBI Taxonomy" id="258052"/>
    <lineage>
        <taxon>Bacteria</taxon>
        <taxon>Bacillati</taxon>
        <taxon>Actinomycetota</taxon>
        <taxon>Actinomycetes</taxon>
        <taxon>Kitasatosporales</taxon>
        <taxon>Streptomycetaceae</taxon>
        <taxon>Kitasatospora</taxon>
    </lineage>
</organism>
<keyword evidence="2" id="KW-0732">Signal</keyword>
<evidence type="ECO:0000313" key="4">
    <source>
        <dbReference type="Proteomes" id="UP001499987"/>
    </source>
</evidence>
<name>A0ABN1U681_9ACTN</name>
<protein>
    <recommendedName>
        <fullName evidence="5">TPM domain-containing protein</fullName>
    </recommendedName>
</protein>
<keyword evidence="1" id="KW-0812">Transmembrane</keyword>
<feature type="transmembrane region" description="Helical" evidence="1">
    <location>
        <begin position="168"/>
        <end position="188"/>
    </location>
</feature>
<accession>A0ABN1U681</accession>
<reference evidence="3 4" key="1">
    <citation type="journal article" date="2019" name="Int. J. Syst. Evol. Microbiol.">
        <title>The Global Catalogue of Microorganisms (GCM) 10K type strain sequencing project: providing services to taxonomists for standard genome sequencing and annotation.</title>
        <authorList>
            <consortium name="The Broad Institute Genomics Platform"/>
            <consortium name="The Broad Institute Genome Sequencing Center for Infectious Disease"/>
            <person name="Wu L."/>
            <person name="Ma J."/>
        </authorList>
    </citation>
    <scope>NUCLEOTIDE SEQUENCE [LARGE SCALE GENOMIC DNA]</scope>
    <source>
        <strain evidence="3 4">JCM 13002</strain>
    </source>
</reference>
<keyword evidence="1" id="KW-1133">Transmembrane helix</keyword>
<dbReference type="EMBL" id="BAAALD010000096">
    <property type="protein sequence ID" value="GAA1115480.1"/>
    <property type="molecule type" value="Genomic_DNA"/>
</dbReference>
<keyword evidence="4" id="KW-1185">Reference proteome</keyword>
<evidence type="ECO:0008006" key="5">
    <source>
        <dbReference type="Google" id="ProtNLM"/>
    </source>
</evidence>
<comment type="caution">
    <text evidence="3">The sequence shown here is derived from an EMBL/GenBank/DDBJ whole genome shotgun (WGS) entry which is preliminary data.</text>
</comment>
<evidence type="ECO:0000256" key="1">
    <source>
        <dbReference type="SAM" id="Phobius"/>
    </source>
</evidence>
<feature type="chain" id="PRO_5046293942" description="TPM domain-containing protein" evidence="2">
    <location>
        <begin position="30"/>
        <end position="439"/>
    </location>
</feature>